<feature type="signal peptide" evidence="1">
    <location>
        <begin position="1"/>
        <end position="22"/>
    </location>
</feature>
<dbReference type="EMBL" id="JACHKT010000029">
    <property type="protein sequence ID" value="MBB6004804.1"/>
    <property type="molecule type" value="Genomic_DNA"/>
</dbReference>
<dbReference type="RefSeq" id="WP_184136059.1">
    <property type="nucleotide sequence ID" value="NZ_JACHKT010000029.1"/>
</dbReference>
<name>A0A841ER91_9BACT</name>
<dbReference type="Proteomes" id="UP000524404">
    <property type="component" value="Unassembled WGS sequence"/>
</dbReference>
<keyword evidence="1" id="KW-0732">Signal</keyword>
<organism evidence="2 3">
    <name type="scientific">Arcicella rosea</name>
    <dbReference type="NCBI Taxonomy" id="502909"/>
    <lineage>
        <taxon>Bacteria</taxon>
        <taxon>Pseudomonadati</taxon>
        <taxon>Bacteroidota</taxon>
        <taxon>Cytophagia</taxon>
        <taxon>Cytophagales</taxon>
        <taxon>Flectobacillaceae</taxon>
        <taxon>Arcicella</taxon>
    </lineage>
</organism>
<gene>
    <name evidence="2" type="ORF">HNP25_003474</name>
</gene>
<protein>
    <recommendedName>
        <fullName evidence="4">Por secretion system C-terminal sorting domain-containing protein</fullName>
    </recommendedName>
</protein>
<dbReference type="NCBIfam" id="TIGR04183">
    <property type="entry name" value="Por_Secre_tail"/>
    <property type="match status" value="1"/>
</dbReference>
<dbReference type="InterPro" id="IPR026444">
    <property type="entry name" value="Secre_tail"/>
</dbReference>
<evidence type="ECO:0000256" key="1">
    <source>
        <dbReference type="SAM" id="SignalP"/>
    </source>
</evidence>
<dbReference type="Gene3D" id="2.60.40.10">
    <property type="entry name" value="Immunoglobulins"/>
    <property type="match status" value="4"/>
</dbReference>
<sequence>MKTSCSYLLMIWLILSLKVSSAQTPIITASGVYTCTATGTSKLTLPSGYVVYEWYNASNVLVATTQTYLATPGTYTAKVKQTAIGSYISVSAFTVTQIVPTAPTVTPPTDVTTAVCGSSIRNVVASGAANYDWKRDGTSLSIATATLSVAGTSVTTAGTYSYSVSTTNSTTGCTSTSTAVSLKVSPKPTTPVISPVSPNLICGTDTKTLTATTGGASYLWKRNGTVLSSSTNTLAVTGNDVLVAGTYNYKVVLQNSVGCASDTSVAVTLKVSPKPTTPVISPVSPNLICGTDTKTLTATTGGASYLWKRNGTVLSSSTNTLAVTGNDVLVAGTYNYKVVLQNSVGCASDTSVAVTLKVSPKPTTPVISPVSPNLICGTDTKTLTATTGGTSYIWKRDGTVLSSTTNSLAISGASLVTAGVYKYKVVLINAVGCASDTSAIINLTYSPKPTTPIISPVVPNLICGTTTKVLTATSGGASYIWKRDTTTLSTVINTLSVKGTDVLVAGTYNYKVVLKNAAGCFSDTSLAISLKVSPKPATPVISSVSPNLVCGTEVKTLTATSGGTSYVWKRDTTTLASAINTLSVKGTDVLTAGTYSYKVVLKNSIGCVSDTSVIFSLKVSPKPVKPVIAPVDTNAICGISTKTLTATTGGTSYIWKRDTTTLSSKINALIITGNDVLKAGTYAYKVVLQNAVGCLSDTSVAVSLKVSPKPATPVITTPSSTLICGSETKILTATSGGSSYIWKRGGTILSSKVNTITVARSDVSTDGTFNFTVTLKNIVGCSSDTSAVQALVLSVNPAKPTIIAGSTTTFCDGGSVVLSSSYTSNENVWSRINGTDIQTSGANGITVTTSNTYTVKAKNIYSCFSVSSEPQIVTVNANPSPPVVLEGTAVSICNLDSTVLNANNKGNGVYSWNNGKKTRSITVNTAGNYSLTYTDGNTCTSAPSLVTVLTVNPLPAKPTITATRPLEFCDEDFTTLRSSVSSGYIWSNGQTSAQIDVKVSSIISVIAVSDKGCKSKDASNPVTVIVNPLPNTPNVLANGPLIFCPDSTVTLSSSVIGTEYIWTNTLNSTVFNKTQAVIIAEPGEYAVQAISVKKCVSKISKSVKVNVREAPQPASILASPIATFCKGGNVTLRALIANGNVDRYSWRNEDNQKEIATASSITTDTSGRYSVKVRDVFGCFSAYSRVLKVTVNPLPNKPTLTIVRPKIFCDGDSTLLQASLPSTTTNGSKNIYQWTVDGQLQNNINGRTFVWKKANSIGVAIIDTNGCKSVASSDTIKTTVNSLPSAPSITIRGSNPFCADKNVSLTAIGVQANSYKWSISSSTSSTITVNTAGNVTVQAVSAFGCFSKSSQPIILNTYPLPTAPQIVNVSSTVFCDGESVTLSTVNTNKAYWFKTTNDSLGTGSNNRITINKSGNYFARVEDKNSCFSAPSNSITVDVRSLPSTPVITQAGAFYLEAQSNGDEEGYIWKYNNDVQKNFLSKTIKVKKDGDYQVQSSVLYNQVALPSGKLMCYSKPSVVYKYVQDLSFEGVNVYPNPTASGDITIQVVEDLVGAELIVYTMEGKIIDEFKIGKFDTPKTIKLTGSIGNVYYIKLKTDSFEKVKKVLVMN</sequence>
<proteinExistence type="predicted"/>
<accession>A0A841ER91</accession>
<evidence type="ECO:0008006" key="4">
    <source>
        <dbReference type="Google" id="ProtNLM"/>
    </source>
</evidence>
<feature type="chain" id="PRO_5032991609" description="Por secretion system C-terminal sorting domain-containing protein" evidence="1">
    <location>
        <begin position="23"/>
        <end position="1608"/>
    </location>
</feature>
<comment type="caution">
    <text evidence="2">The sequence shown here is derived from an EMBL/GenBank/DDBJ whole genome shotgun (WGS) entry which is preliminary data.</text>
</comment>
<dbReference type="InterPro" id="IPR013783">
    <property type="entry name" value="Ig-like_fold"/>
</dbReference>
<evidence type="ECO:0000313" key="2">
    <source>
        <dbReference type="EMBL" id="MBB6004804.1"/>
    </source>
</evidence>
<keyword evidence="3" id="KW-1185">Reference proteome</keyword>
<reference evidence="2 3" key="1">
    <citation type="submission" date="2020-08" db="EMBL/GenBank/DDBJ databases">
        <title>Functional genomics of gut bacteria from endangered species of beetles.</title>
        <authorList>
            <person name="Carlos-Shanley C."/>
        </authorList>
    </citation>
    <scope>NUCLEOTIDE SEQUENCE [LARGE SCALE GENOMIC DNA]</scope>
    <source>
        <strain evidence="2 3">S00070</strain>
    </source>
</reference>
<evidence type="ECO:0000313" key="3">
    <source>
        <dbReference type="Proteomes" id="UP000524404"/>
    </source>
</evidence>